<dbReference type="Pfam" id="PF00263">
    <property type="entry name" value="Secretin"/>
    <property type="match status" value="1"/>
</dbReference>
<dbReference type="SUPFAM" id="SSF48452">
    <property type="entry name" value="TPR-like"/>
    <property type="match status" value="1"/>
</dbReference>
<evidence type="ECO:0000256" key="1">
    <source>
        <dbReference type="ARBA" id="ARBA00004370"/>
    </source>
</evidence>
<dbReference type="InterPro" id="IPR004846">
    <property type="entry name" value="T2SS/T3SS_dom"/>
</dbReference>
<comment type="subcellular location">
    <subcellularLocation>
        <location evidence="1">Membrane</location>
    </subcellularLocation>
</comment>
<organism evidence="8 9">
    <name type="scientific">Luteolibacter arcticus</name>
    <dbReference type="NCBI Taxonomy" id="1581411"/>
    <lineage>
        <taxon>Bacteria</taxon>
        <taxon>Pseudomonadati</taxon>
        <taxon>Verrucomicrobiota</taxon>
        <taxon>Verrucomicrobiia</taxon>
        <taxon>Verrucomicrobiales</taxon>
        <taxon>Verrucomicrobiaceae</taxon>
        <taxon>Luteolibacter</taxon>
    </lineage>
</organism>
<name>A0ABT3GH87_9BACT</name>
<dbReference type="Gene3D" id="1.25.40.10">
    <property type="entry name" value="Tetratricopeptide repeat domain"/>
    <property type="match status" value="1"/>
</dbReference>
<evidence type="ECO:0000313" key="9">
    <source>
        <dbReference type="Proteomes" id="UP001320876"/>
    </source>
</evidence>
<dbReference type="PROSITE" id="PS50005">
    <property type="entry name" value="TPR"/>
    <property type="match status" value="1"/>
</dbReference>
<sequence length="819" mass="87567">MPISDRLTTTLVSRARLLALAPATCLLLAQPVFAQSPSAMAQAELQRRANNATEAQELIQKGDESYEAGKWADAVSAYTGARDLLPDAPATAALRKATTERLVQASVELARKQRRLGDVSGAKGTVDKVLTESVAPDSGAALEMRDQLNDPIRTNPAVTKEVTEDVEEVRLLLYKAEGFYNLGDYDKAARIYEDVLRTDPYNKAARRGMEQVSQQRADYARAAYDEARADMLSQVDEGWQLRVRPGEAIPEDLVAGGVSSDAPILVSSKLERIILPVVDFSEVTIQEAYDFLRAQSVELDTLELDPAKRGINFVLELGSGEAGNRIKAAKITLQLKGVPLSQVIKHIGEITGTVSVAQEWAVLIRPAGADTTEMMTRSFRVQPDFLSTGAASVGAGNAKADDPFAENNAGEGLLVRRLSAEEILKQQGVPFPDGASASFNAGDSTLTVRNTSTNLDLVEQIADAMAGAEPAMVIVEVRMLKTQERVLKELGFDWLLGEFSLGGSGLVPGVAAGYVSGGANNPANLADVALAPGVINRYGITSGNRSGDEAVLGDSIDALILEQQEGFARGKARAPGVLWVNGTINHTNLTVLMRGLDQKKNIDMVVAPSTTSRSGQQSTIEVIREFIYPTEYEPPELPNSVGSGVAVDFETGDLFGGSASSFPVTPATPTSFEMRPVGVVLDVLPTVSEDRHYVDIAVKPSVTDFDGFINYGTPITSPGTDSLGNPTTVVVTPNEILMPVFSVMKSETNLTVADGATLVIGGMLQERVQKVEDKVPLFGDIPIAGRLFRSEVNAPVRTAVVFFVTVKVVDATGRTFSSR</sequence>
<dbReference type="RefSeq" id="WP_264487088.1">
    <property type="nucleotide sequence ID" value="NZ_JAPDDT010000003.1"/>
</dbReference>
<keyword evidence="9" id="KW-1185">Reference proteome</keyword>
<proteinExistence type="inferred from homology"/>
<dbReference type="Proteomes" id="UP001320876">
    <property type="component" value="Unassembled WGS sequence"/>
</dbReference>
<evidence type="ECO:0000313" key="8">
    <source>
        <dbReference type="EMBL" id="MCW1922982.1"/>
    </source>
</evidence>
<protein>
    <submittedName>
        <fullName evidence="8">Type II and III secretion system protein</fullName>
    </submittedName>
</protein>
<gene>
    <name evidence="8" type="ORF">OKA05_10500</name>
</gene>
<comment type="similarity">
    <text evidence="5">Belongs to the bacterial secretin family.</text>
</comment>
<keyword evidence="4" id="KW-0802">TPR repeat</keyword>
<accession>A0ABT3GH87</accession>
<evidence type="ECO:0000259" key="7">
    <source>
        <dbReference type="Pfam" id="PF00263"/>
    </source>
</evidence>
<dbReference type="InterPro" id="IPR011990">
    <property type="entry name" value="TPR-like_helical_dom_sf"/>
</dbReference>
<evidence type="ECO:0000256" key="3">
    <source>
        <dbReference type="ARBA" id="ARBA00023136"/>
    </source>
</evidence>
<feature type="repeat" description="TPR" evidence="4">
    <location>
        <begin position="169"/>
        <end position="202"/>
    </location>
</feature>
<evidence type="ECO:0000256" key="5">
    <source>
        <dbReference type="RuleBase" id="RU004003"/>
    </source>
</evidence>
<comment type="caution">
    <text evidence="8">The sequence shown here is derived from an EMBL/GenBank/DDBJ whole genome shotgun (WGS) entry which is preliminary data.</text>
</comment>
<dbReference type="InterPro" id="IPR019734">
    <property type="entry name" value="TPR_rpt"/>
</dbReference>
<dbReference type="PANTHER" id="PTHR30332:SF24">
    <property type="entry name" value="SECRETIN GSPD-RELATED"/>
    <property type="match status" value="1"/>
</dbReference>
<feature type="chain" id="PRO_5045170751" evidence="6">
    <location>
        <begin position="35"/>
        <end position="819"/>
    </location>
</feature>
<dbReference type="PANTHER" id="PTHR30332">
    <property type="entry name" value="PROBABLE GENERAL SECRETION PATHWAY PROTEIN D"/>
    <property type="match status" value="1"/>
</dbReference>
<dbReference type="NCBIfam" id="NF042912">
    <property type="entry name" value="Amuc_1098_fam"/>
    <property type="match status" value="1"/>
</dbReference>
<evidence type="ECO:0000256" key="6">
    <source>
        <dbReference type="SAM" id="SignalP"/>
    </source>
</evidence>
<dbReference type="InterPro" id="IPR049997">
    <property type="entry name" value="Amuc_1098-like"/>
</dbReference>
<keyword evidence="3" id="KW-0472">Membrane</keyword>
<dbReference type="InterPro" id="IPR050810">
    <property type="entry name" value="Bact_Secretion_Sys_Channel"/>
</dbReference>
<reference evidence="8 9" key="1">
    <citation type="submission" date="2022-10" db="EMBL/GenBank/DDBJ databases">
        <title>Luteolibacter arcticus strain CCTCC AB 2014275, whole genome shotgun sequencing project.</title>
        <authorList>
            <person name="Zhao G."/>
            <person name="Shen L."/>
        </authorList>
    </citation>
    <scope>NUCLEOTIDE SEQUENCE [LARGE SCALE GENOMIC DNA]</scope>
    <source>
        <strain evidence="8 9">CCTCC AB 2014275</strain>
    </source>
</reference>
<dbReference type="SMART" id="SM00028">
    <property type="entry name" value="TPR"/>
    <property type="match status" value="2"/>
</dbReference>
<feature type="signal peptide" evidence="6">
    <location>
        <begin position="1"/>
        <end position="34"/>
    </location>
</feature>
<keyword evidence="2 6" id="KW-0732">Signal</keyword>
<feature type="domain" description="Type II/III secretion system secretin-like" evidence="7">
    <location>
        <begin position="597"/>
        <end position="810"/>
    </location>
</feature>
<evidence type="ECO:0000256" key="2">
    <source>
        <dbReference type="ARBA" id="ARBA00022729"/>
    </source>
</evidence>
<evidence type="ECO:0000256" key="4">
    <source>
        <dbReference type="PROSITE-ProRule" id="PRU00339"/>
    </source>
</evidence>
<dbReference type="EMBL" id="JAPDDT010000003">
    <property type="protein sequence ID" value="MCW1922982.1"/>
    <property type="molecule type" value="Genomic_DNA"/>
</dbReference>